<reference evidence="2 3" key="1">
    <citation type="submission" date="2016-04" db="EMBL/GenBank/DDBJ databases">
        <authorList>
            <person name="Chen L."/>
            <person name="Zhuang W."/>
            <person name="Wang G."/>
        </authorList>
    </citation>
    <scope>NUCLEOTIDE SEQUENCE [LARGE SCALE GENOMIC DNA]</scope>
    <source>
        <strain evidence="3">GR20</strain>
    </source>
</reference>
<evidence type="ECO:0000313" key="2">
    <source>
        <dbReference type="EMBL" id="OQP39234.1"/>
    </source>
</evidence>
<keyword evidence="1" id="KW-0732">Signal</keyword>
<accession>A0ABX3NM18</accession>
<dbReference type="Proteomes" id="UP000192277">
    <property type="component" value="Unassembled WGS sequence"/>
</dbReference>
<comment type="caution">
    <text evidence="2">The sequence shown here is derived from an EMBL/GenBank/DDBJ whole genome shotgun (WGS) entry which is preliminary data.</text>
</comment>
<dbReference type="RefSeq" id="WP_014216990.1">
    <property type="nucleotide sequence ID" value="NZ_LWBO01000084.1"/>
</dbReference>
<organism evidence="2 3">
    <name type="scientific">Niastella koreensis</name>
    <dbReference type="NCBI Taxonomy" id="354356"/>
    <lineage>
        <taxon>Bacteria</taxon>
        <taxon>Pseudomonadati</taxon>
        <taxon>Bacteroidota</taxon>
        <taxon>Chitinophagia</taxon>
        <taxon>Chitinophagales</taxon>
        <taxon>Chitinophagaceae</taxon>
        <taxon>Niastella</taxon>
    </lineage>
</organism>
<proteinExistence type="predicted"/>
<dbReference type="EMBL" id="LWBO01000084">
    <property type="protein sequence ID" value="OQP39234.1"/>
    <property type="molecule type" value="Genomic_DNA"/>
</dbReference>
<evidence type="ECO:0000313" key="3">
    <source>
        <dbReference type="Proteomes" id="UP000192277"/>
    </source>
</evidence>
<gene>
    <name evidence="2" type="ORF">A4D02_18090</name>
</gene>
<feature type="chain" id="PRO_5046955056" description="DUF4468 domain-containing protein" evidence="1">
    <location>
        <begin position="22"/>
        <end position="295"/>
    </location>
</feature>
<keyword evidence="3" id="KW-1185">Reference proteome</keyword>
<evidence type="ECO:0008006" key="4">
    <source>
        <dbReference type="Google" id="ProtNLM"/>
    </source>
</evidence>
<evidence type="ECO:0000256" key="1">
    <source>
        <dbReference type="SAM" id="SignalP"/>
    </source>
</evidence>
<name>A0ABX3NM18_9BACT</name>
<feature type="signal peptide" evidence="1">
    <location>
        <begin position="1"/>
        <end position="21"/>
    </location>
</feature>
<sequence length="295" mass="33490">MKKHIAFLLFVTLFAGPGLQAQTGNVLLPPVKPVKADNKSPVIEIVIDPESFQELAPYKGMKFQIDINKTPLNPRDSFEEWNNLELIRAGAKGNYIAKFSNAKRTTTYAVKPVFEGEDYDKALQTFEREDAAYKQRVAEKARMAKADRAQYVKDSIQDRQIEKERVKKSMADWNSSLRVFQIDGFGVLNNDKAKALNLHYIIATFKTEAGEPINSYLAVYIRGVKGCISTHEDHFSVKPGADNMILGHYNGKFAYVSFEEFRKLNITADTKAQTFIMKVVSEKDNNIEYIKSLMK</sequence>
<protein>
    <recommendedName>
        <fullName evidence="4">DUF4468 domain-containing protein</fullName>
    </recommendedName>
</protein>